<dbReference type="Proteomes" id="UP001143910">
    <property type="component" value="Unassembled WGS sequence"/>
</dbReference>
<organism evidence="1 2">
    <name type="scientific">Zarea fungicola</name>
    <dbReference type="NCBI Taxonomy" id="93591"/>
    <lineage>
        <taxon>Eukaryota</taxon>
        <taxon>Fungi</taxon>
        <taxon>Dikarya</taxon>
        <taxon>Ascomycota</taxon>
        <taxon>Pezizomycotina</taxon>
        <taxon>Sordariomycetes</taxon>
        <taxon>Hypocreomycetidae</taxon>
        <taxon>Hypocreales</taxon>
        <taxon>Cordycipitaceae</taxon>
        <taxon>Zarea</taxon>
    </lineage>
</organism>
<evidence type="ECO:0000313" key="1">
    <source>
        <dbReference type="EMBL" id="KAJ2978947.1"/>
    </source>
</evidence>
<evidence type="ECO:0000313" key="2">
    <source>
        <dbReference type="Proteomes" id="UP001143910"/>
    </source>
</evidence>
<sequence length="633" mass="71554">MDSGQEEESLRTLVEALRIKDEGEALEIFRHLRQGTAVDEVLRGMQEENLLMQNNDFQRSRLRFDFPNLRHMPQTLLTANNPYIVSKLYETAFAPPSSMSAPQNESGDWPNVEATGKSPYVQPYGLAQVIDARLDQVMPSRWTAVLADENFLRILLKLYFQYEHQFCGFFNKDLFLEDMLSGSTTFCSDLLVNAVLALACNCCRAMNGRYEFWNPDTLGYKFLAEAKRIWEVEMHNDGSITTVQAALIINLIYNLYAMDKVGMSYGIAAVQLADQLNLFAAHDDSPSMSEVQRHGYTYTAWSIFFWFSVKCHLLHIQPLVKNPPASPLPDPFTNQAWYGETWVQYPLDDRLYSLNHPVFFKTKCDFSILLNQLSFTIFNENGQNKRLAPGEAKDLLKKLGAWHFFLDPQLSPGNIVFPFELNLHLAYYSSLLSIGEYASADGVLALGEREADVAEHSIPHASICFETIMRLYYLHHGYETPDGHMTHNLMMLAYKGLSQVNALTSAFTTTDAVSVTLQDAKSTLTLAQAGLFEQGRNYFLPRALFQLVEKEMSQEDKDLLHAHVALTPEDSETVQSRQRYISSQYPVRFNGQSVAPEGWADMHLGQAINEFMDVAANMATSASSRTSGSPSLD</sequence>
<accession>A0ACC1NJ64</accession>
<name>A0ACC1NJ64_9HYPO</name>
<protein>
    <submittedName>
        <fullName evidence="1">Uncharacterized protein</fullName>
    </submittedName>
</protein>
<gene>
    <name evidence="1" type="ORF">NQ176_g3534</name>
</gene>
<reference evidence="1" key="1">
    <citation type="submission" date="2022-08" db="EMBL/GenBank/DDBJ databases">
        <title>Genome Sequence of Lecanicillium fungicola.</title>
        <authorList>
            <person name="Buettner E."/>
        </authorList>
    </citation>
    <scope>NUCLEOTIDE SEQUENCE</scope>
    <source>
        <strain evidence="1">Babe33</strain>
    </source>
</reference>
<dbReference type="EMBL" id="JANJQO010000329">
    <property type="protein sequence ID" value="KAJ2978947.1"/>
    <property type="molecule type" value="Genomic_DNA"/>
</dbReference>
<comment type="caution">
    <text evidence="1">The sequence shown here is derived from an EMBL/GenBank/DDBJ whole genome shotgun (WGS) entry which is preliminary data.</text>
</comment>
<proteinExistence type="predicted"/>
<keyword evidence="2" id="KW-1185">Reference proteome</keyword>